<gene>
    <name evidence="2" type="ORF">EYF80_062812</name>
</gene>
<dbReference type="Proteomes" id="UP000314294">
    <property type="component" value="Unassembled WGS sequence"/>
</dbReference>
<evidence type="ECO:0000313" key="2">
    <source>
        <dbReference type="EMBL" id="TNN27045.1"/>
    </source>
</evidence>
<reference evidence="2 3" key="1">
    <citation type="submission" date="2019-03" db="EMBL/GenBank/DDBJ databases">
        <title>First draft genome of Liparis tanakae, snailfish: a comprehensive survey of snailfish specific genes.</title>
        <authorList>
            <person name="Kim W."/>
            <person name="Song I."/>
            <person name="Jeong J.-H."/>
            <person name="Kim D."/>
            <person name="Kim S."/>
            <person name="Ryu S."/>
            <person name="Song J.Y."/>
            <person name="Lee S.K."/>
        </authorList>
    </citation>
    <scope>NUCLEOTIDE SEQUENCE [LARGE SCALE GENOMIC DNA]</scope>
    <source>
        <tissue evidence="2">Muscle</tissue>
    </source>
</reference>
<proteinExistence type="predicted"/>
<sequence>MATSILSLSGLRLAHSARKSPGKMPSGSNSSKGLSMKLPLAVASSRPSLLCTMRVYRPLLMCVGLLRKRQPCFSEPSPESGMSCVYM</sequence>
<feature type="region of interest" description="Disordered" evidence="1">
    <location>
        <begin position="15"/>
        <end position="34"/>
    </location>
</feature>
<evidence type="ECO:0000256" key="1">
    <source>
        <dbReference type="SAM" id="MobiDB-lite"/>
    </source>
</evidence>
<accession>A0A4Z2EE58</accession>
<comment type="caution">
    <text evidence="2">The sequence shown here is derived from an EMBL/GenBank/DDBJ whole genome shotgun (WGS) entry which is preliminary data.</text>
</comment>
<dbReference type="AlphaFoldDB" id="A0A4Z2EE58"/>
<dbReference type="EMBL" id="SRLO01008994">
    <property type="protein sequence ID" value="TNN27045.1"/>
    <property type="molecule type" value="Genomic_DNA"/>
</dbReference>
<name>A0A4Z2EE58_9TELE</name>
<keyword evidence="3" id="KW-1185">Reference proteome</keyword>
<protein>
    <submittedName>
        <fullName evidence="2">Uncharacterized protein</fullName>
    </submittedName>
</protein>
<evidence type="ECO:0000313" key="3">
    <source>
        <dbReference type="Proteomes" id="UP000314294"/>
    </source>
</evidence>
<organism evidence="2 3">
    <name type="scientific">Liparis tanakae</name>
    <name type="common">Tanaka's snailfish</name>
    <dbReference type="NCBI Taxonomy" id="230148"/>
    <lineage>
        <taxon>Eukaryota</taxon>
        <taxon>Metazoa</taxon>
        <taxon>Chordata</taxon>
        <taxon>Craniata</taxon>
        <taxon>Vertebrata</taxon>
        <taxon>Euteleostomi</taxon>
        <taxon>Actinopterygii</taxon>
        <taxon>Neopterygii</taxon>
        <taxon>Teleostei</taxon>
        <taxon>Neoteleostei</taxon>
        <taxon>Acanthomorphata</taxon>
        <taxon>Eupercaria</taxon>
        <taxon>Perciformes</taxon>
        <taxon>Cottioidei</taxon>
        <taxon>Cottales</taxon>
        <taxon>Liparidae</taxon>
        <taxon>Liparis</taxon>
    </lineage>
</organism>